<sequence length="582" mass="61336">MHTTTTRVRRRWLGATVGAAVTASVLLGGASTAAAATDVSVKGVLHQGERGQVVYEAIKPASWNGTLVLDLDFNNWNPAQRQWFLSHGYAIGGNQRTQNETAYELHDYVDNLVETRSLLMKAVSAADGEPSEPTRTIAFGASRGSFVSRMAVEYRPDVFDAAVAFAGGGAGVIGSWLGKTDSVWALKQLVDPSSRLAISGLPDSPTGEYGATYDQDVALGQLVGTASATPQGMARLVLAAAFEQATGWPSGPEPAATDYETQGKAIAGSFAFGNPQFVLKEIEIMGGGPVTWNHDVDYADLLQRSGALDRVQWWYDHAGLDLQADLATLAGAPRFAASPEAVSTVEGIGTFSGRTGGAPVFSVKTIGDSADSVSLDTAYQQTMRSAGNENLLRSAFIERPGHSSQSLVEKLAAFQTVVDRLDTGEWPNTSAAALNTRAQQIAATLPASAGDSRFIEYSPAPALRTWDFTNWGSYPYPAATAASPGELTPSTRDSVTVAAGSAAPGSDVEVDLGEQRAGQWVSVWLYSPARQLGGWLWVGADGAVTVSLPADATPAKHRLAVLDHEGTVLGWSDLKVTPPGHR</sequence>
<gene>
    <name evidence="2" type="ORF">GGQ55_003640</name>
</gene>
<dbReference type="AlphaFoldDB" id="A0A853CLF0"/>
<name>A0A853CLF0_9ACTN</name>
<evidence type="ECO:0000313" key="2">
    <source>
        <dbReference type="EMBL" id="NYJ07362.1"/>
    </source>
</evidence>
<dbReference type="SUPFAM" id="SSF53474">
    <property type="entry name" value="alpha/beta-Hydrolases"/>
    <property type="match status" value="1"/>
</dbReference>
<organism evidence="2 3">
    <name type="scientific">Petropleomorpha daqingensis</name>
    <dbReference type="NCBI Taxonomy" id="2026353"/>
    <lineage>
        <taxon>Bacteria</taxon>
        <taxon>Bacillati</taxon>
        <taxon>Actinomycetota</taxon>
        <taxon>Actinomycetes</taxon>
        <taxon>Geodermatophilales</taxon>
        <taxon>Geodermatophilaceae</taxon>
        <taxon>Petropleomorpha</taxon>
    </lineage>
</organism>
<protein>
    <submittedName>
        <fullName evidence="2">Uncharacterized protein</fullName>
    </submittedName>
</protein>
<keyword evidence="3" id="KW-1185">Reference proteome</keyword>
<accession>A0A853CLF0</accession>
<dbReference type="EMBL" id="JACBZT010000001">
    <property type="protein sequence ID" value="NYJ07362.1"/>
    <property type="molecule type" value="Genomic_DNA"/>
</dbReference>
<feature type="signal peptide" evidence="1">
    <location>
        <begin position="1"/>
        <end position="35"/>
    </location>
</feature>
<proteinExistence type="predicted"/>
<evidence type="ECO:0000256" key="1">
    <source>
        <dbReference type="SAM" id="SignalP"/>
    </source>
</evidence>
<comment type="caution">
    <text evidence="2">The sequence shown here is derived from an EMBL/GenBank/DDBJ whole genome shotgun (WGS) entry which is preliminary data.</text>
</comment>
<reference evidence="2 3" key="1">
    <citation type="submission" date="2020-07" db="EMBL/GenBank/DDBJ databases">
        <title>Sequencing the genomes of 1000 actinobacteria strains.</title>
        <authorList>
            <person name="Klenk H.-P."/>
        </authorList>
    </citation>
    <scope>NUCLEOTIDE SEQUENCE [LARGE SCALE GENOMIC DNA]</scope>
    <source>
        <strain evidence="2 3">DSM 104001</strain>
    </source>
</reference>
<keyword evidence="1" id="KW-0732">Signal</keyword>
<dbReference type="InterPro" id="IPR029058">
    <property type="entry name" value="AB_hydrolase_fold"/>
</dbReference>
<dbReference type="Proteomes" id="UP000541969">
    <property type="component" value="Unassembled WGS sequence"/>
</dbReference>
<feature type="chain" id="PRO_5032500152" evidence="1">
    <location>
        <begin position="36"/>
        <end position="582"/>
    </location>
</feature>
<dbReference type="InterPro" id="IPR006311">
    <property type="entry name" value="TAT_signal"/>
</dbReference>
<evidence type="ECO:0000313" key="3">
    <source>
        <dbReference type="Proteomes" id="UP000541969"/>
    </source>
</evidence>
<dbReference type="PROSITE" id="PS51318">
    <property type="entry name" value="TAT"/>
    <property type="match status" value="1"/>
</dbReference>